<gene>
    <name evidence="1" type="ORF">TSG867_LOCUS33637</name>
</gene>
<reference evidence="1" key="1">
    <citation type="submission" date="2021-02" db="EMBL/GenBank/DDBJ databases">
        <authorList>
            <person name="Nowell W R."/>
        </authorList>
    </citation>
    <scope>NUCLEOTIDE SEQUENCE</scope>
</reference>
<dbReference type="AlphaFoldDB" id="A0A821ISX3"/>
<protein>
    <submittedName>
        <fullName evidence="1">Uncharacterized protein</fullName>
    </submittedName>
</protein>
<sequence>SWLNNHCTAQLLLTNNKLLSPPISITPSSICTDLSESEYQPIDLSSARKYSLPSPPLSNIKSESIDVIDCASPYCKQDSTMIISKHEKSFFEQSQSSC</sequence>
<comment type="caution">
    <text evidence="1">The sequence shown here is derived from an EMBL/GenBank/DDBJ whole genome shotgun (WGS) entry which is preliminary data.</text>
</comment>
<dbReference type="EMBL" id="CAJOBQ010011212">
    <property type="protein sequence ID" value="CAF4708687.1"/>
    <property type="molecule type" value="Genomic_DNA"/>
</dbReference>
<evidence type="ECO:0000313" key="1">
    <source>
        <dbReference type="EMBL" id="CAF4708687.1"/>
    </source>
</evidence>
<dbReference type="Proteomes" id="UP000663862">
    <property type="component" value="Unassembled WGS sequence"/>
</dbReference>
<proteinExistence type="predicted"/>
<feature type="non-terminal residue" evidence="1">
    <location>
        <position position="1"/>
    </location>
</feature>
<organism evidence="1 2">
    <name type="scientific">Rotaria socialis</name>
    <dbReference type="NCBI Taxonomy" id="392032"/>
    <lineage>
        <taxon>Eukaryota</taxon>
        <taxon>Metazoa</taxon>
        <taxon>Spiralia</taxon>
        <taxon>Gnathifera</taxon>
        <taxon>Rotifera</taxon>
        <taxon>Eurotatoria</taxon>
        <taxon>Bdelloidea</taxon>
        <taxon>Philodinida</taxon>
        <taxon>Philodinidae</taxon>
        <taxon>Rotaria</taxon>
    </lineage>
</organism>
<feature type="non-terminal residue" evidence="1">
    <location>
        <position position="98"/>
    </location>
</feature>
<accession>A0A821ISX3</accession>
<evidence type="ECO:0000313" key="2">
    <source>
        <dbReference type="Proteomes" id="UP000663862"/>
    </source>
</evidence>
<name>A0A821ISX3_9BILA</name>